<dbReference type="InterPro" id="IPR003439">
    <property type="entry name" value="ABC_transporter-like_ATP-bd"/>
</dbReference>
<dbReference type="CDD" id="cd03293">
    <property type="entry name" value="ABC_NrtD_SsuB_transporters"/>
    <property type="match status" value="1"/>
</dbReference>
<dbReference type="PROSITE" id="PS00211">
    <property type="entry name" value="ABC_TRANSPORTER_1"/>
    <property type="match status" value="1"/>
</dbReference>
<evidence type="ECO:0000256" key="2">
    <source>
        <dbReference type="ARBA" id="ARBA00022741"/>
    </source>
</evidence>
<dbReference type="KEGG" id="dmu:Desmu_1369"/>
<protein>
    <submittedName>
        <fullName evidence="5">ABC transporter related protein</fullName>
    </submittedName>
</protein>
<dbReference type="Proteomes" id="UP000001068">
    <property type="component" value="Chromosome"/>
</dbReference>
<dbReference type="SMART" id="SM00382">
    <property type="entry name" value="AAA"/>
    <property type="match status" value="1"/>
</dbReference>
<dbReference type="STRING" id="765177.Desmu_1369"/>
<evidence type="ECO:0000313" key="5">
    <source>
        <dbReference type="EMBL" id="ADV65662.1"/>
    </source>
</evidence>
<dbReference type="AlphaFoldDB" id="E8R7R8"/>
<keyword evidence="1" id="KW-0813">Transport</keyword>
<dbReference type="Gene3D" id="3.40.50.300">
    <property type="entry name" value="P-loop containing nucleotide triphosphate hydrolases"/>
    <property type="match status" value="1"/>
</dbReference>
<keyword evidence="6" id="KW-1185">Reference proteome</keyword>
<dbReference type="GeneID" id="10154096"/>
<dbReference type="GO" id="GO:0005524">
    <property type="term" value="F:ATP binding"/>
    <property type="evidence" value="ECO:0007669"/>
    <property type="project" value="UniProtKB-KW"/>
</dbReference>
<dbReference type="PANTHER" id="PTHR42788">
    <property type="entry name" value="TAURINE IMPORT ATP-BINDING PROTEIN-RELATED"/>
    <property type="match status" value="1"/>
</dbReference>
<dbReference type="GO" id="GO:0016887">
    <property type="term" value="F:ATP hydrolysis activity"/>
    <property type="evidence" value="ECO:0007669"/>
    <property type="project" value="InterPro"/>
</dbReference>
<name>E8R7R8_DESM0</name>
<dbReference type="PROSITE" id="PS50893">
    <property type="entry name" value="ABC_TRANSPORTER_2"/>
    <property type="match status" value="1"/>
</dbReference>
<dbReference type="EMBL" id="CP002363">
    <property type="protein sequence ID" value="ADV65662.1"/>
    <property type="molecule type" value="Genomic_DNA"/>
</dbReference>
<feature type="domain" description="ABC transporter" evidence="4">
    <location>
        <begin position="5"/>
        <end position="232"/>
    </location>
</feature>
<accession>E8R7R8</accession>
<dbReference type="OrthoDB" id="31298at2157"/>
<sequence>MQPIIRLREVSKSFGEGGRILRVLDSITLDIGSEFIAILGPSGCGKSTLLKIIAGIEKPDSGSIEARGNITYGFVFQSPTLLPWLTVLDNAALPLIAKGISKKEARDKARRYLSLVGLQGFEDFYPNELSGGMKQRVNIARALAVEPSILLMDEPFSQLDPLTAEALRAEVVDLWLSGVTTVEGVIMVTHNVEEAVYMADRIVILTPRPAKVAKVVEVGLPRPRDRRSKEFQDIVDAVYEYVS</sequence>
<reference evidence="5 6" key="2">
    <citation type="journal article" date="2011" name="Stand. Genomic Sci.">
        <title>Complete genome sequence of Desulfurococcus mucosus type strain (O7/1).</title>
        <authorList>
            <person name="Wirth R."/>
            <person name="Chertkov O."/>
            <person name="Held B."/>
            <person name="Lapidus A."/>
            <person name="Nolan M."/>
            <person name="Lucas S."/>
            <person name="Hammon N."/>
            <person name="Deshpande S."/>
            <person name="Cheng J.F."/>
            <person name="Tapia R."/>
            <person name="Han C."/>
            <person name="Goodwin L."/>
            <person name="Pitluck S."/>
            <person name="Liolios K."/>
            <person name="Ioanna P."/>
            <person name="Ivanova N."/>
            <person name="Mavromatis K."/>
            <person name="Mikhailova N."/>
            <person name="Pati A."/>
            <person name="Chen A."/>
            <person name="Palaniappan K."/>
            <person name="Land M."/>
            <person name="Hauser L."/>
            <person name="Chang Y.J."/>
            <person name="Jeffries C.D."/>
            <person name="Bilek Y."/>
            <person name="Hader T."/>
            <person name="Rohde M."/>
            <person name="Spring S."/>
            <person name="Sikorski J."/>
            <person name="Goker M."/>
            <person name="Woyke T."/>
            <person name="Bristow J."/>
            <person name="Eisen J.A."/>
            <person name="Markowitz V."/>
            <person name="Hugenholtz P."/>
            <person name="Kyrpides N.C."/>
            <person name="Klenk H.P."/>
        </authorList>
    </citation>
    <scope>NUCLEOTIDE SEQUENCE [LARGE SCALE GENOMIC DNA]</scope>
    <source>
        <strain evidence="6">ATCC 35584 / DSM 2162 / JCM 9187 / O7/1</strain>
    </source>
</reference>
<evidence type="ECO:0000259" key="4">
    <source>
        <dbReference type="PROSITE" id="PS50893"/>
    </source>
</evidence>
<dbReference type="Pfam" id="PF00005">
    <property type="entry name" value="ABC_tran"/>
    <property type="match status" value="1"/>
</dbReference>
<evidence type="ECO:0000256" key="1">
    <source>
        <dbReference type="ARBA" id="ARBA00022448"/>
    </source>
</evidence>
<dbReference type="PANTHER" id="PTHR42788:SF13">
    <property type="entry name" value="ALIPHATIC SULFONATES IMPORT ATP-BINDING PROTEIN SSUB"/>
    <property type="match status" value="1"/>
</dbReference>
<dbReference type="InterPro" id="IPR050166">
    <property type="entry name" value="ABC_transporter_ATP-bind"/>
</dbReference>
<dbReference type="RefSeq" id="WP_013562884.1">
    <property type="nucleotide sequence ID" value="NC_014961.1"/>
</dbReference>
<dbReference type="HOGENOM" id="CLU_000604_1_22_2"/>
<dbReference type="eggNOG" id="arCOG00193">
    <property type="taxonomic scope" value="Archaea"/>
</dbReference>
<keyword evidence="3" id="KW-0067">ATP-binding</keyword>
<dbReference type="InterPro" id="IPR003593">
    <property type="entry name" value="AAA+_ATPase"/>
</dbReference>
<proteinExistence type="predicted"/>
<organism evidence="5 6">
    <name type="scientific">Desulfurococcus mucosus (strain ATCC 35584 / DSM 2162 / JCM 9187 / O7/1)</name>
    <dbReference type="NCBI Taxonomy" id="765177"/>
    <lineage>
        <taxon>Archaea</taxon>
        <taxon>Thermoproteota</taxon>
        <taxon>Thermoprotei</taxon>
        <taxon>Desulfurococcales</taxon>
        <taxon>Desulfurococcaceae</taxon>
        <taxon>Desulfurococcus</taxon>
    </lineage>
</organism>
<keyword evidence="2" id="KW-0547">Nucleotide-binding</keyword>
<reference evidence="6" key="1">
    <citation type="submission" date="2010-11" db="EMBL/GenBank/DDBJ databases">
        <title>The complete genome of Desulfurococcus mucosus DSM 2162.</title>
        <authorList>
            <consortium name="US DOE Joint Genome Institute (JGI-PGF)"/>
            <person name="Lucas S."/>
            <person name="Copeland A."/>
            <person name="Lapidus A."/>
            <person name="Bruce D."/>
            <person name="Goodwin L."/>
            <person name="Pitluck S."/>
            <person name="Kyrpides N."/>
            <person name="Mavromatis K."/>
            <person name="Pagani I."/>
            <person name="Ivanova N."/>
            <person name="Ovchinnikova G."/>
            <person name="Chertkov O."/>
            <person name="Held B."/>
            <person name="Brettin T."/>
            <person name="Detter J.C."/>
            <person name="Tapia R."/>
            <person name="Han C."/>
            <person name="Land M."/>
            <person name="Hauser L."/>
            <person name="Markowitz V."/>
            <person name="Cheng J.-F."/>
            <person name="Hugenholtz P."/>
            <person name="Woyke T."/>
            <person name="Wu D."/>
            <person name="Wirth R."/>
            <person name="Bilek Y."/>
            <person name="Hader T."/>
            <person name="Klenk H.-P."/>
            <person name="Eisen J.A."/>
        </authorList>
    </citation>
    <scope>NUCLEOTIDE SEQUENCE [LARGE SCALE GENOMIC DNA]</scope>
    <source>
        <strain evidence="6">ATCC 35584 / DSM 2162 / JCM 9187 / O7/1</strain>
    </source>
</reference>
<dbReference type="InterPro" id="IPR027417">
    <property type="entry name" value="P-loop_NTPase"/>
</dbReference>
<evidence type="ECO:0000313" key="6">
    <source>
        <dbReference type="Proteomes" id="UP000001068"/>
    </source>
</evidence>
<dbReference type="SUPFAM" id="SSF52540">
    <property type="entry name" value="P-loop containing nucleoside triphosphate hydrolases"/>
    <property type="match status" value="1"/>
</dbReference>
<evidence type="ECO:0000256" key="3">
    <source>
        <dbReference type="ARBA" id="ARBA00022840"/>
    </source>
</evidence>
<gene>
    <name evidence="5" type="ordered locus">Desmu_1369</name>
</gene>
<dbReference type="InterPro" id="IPR017871">
    <property type="entry name" value="ABC_transporter-like_CS"/>
</dbReference>